<evidence type="ECO:0000313" key="3">
    <source>
        <dbReference type="Proteomes" id="UP000693970"/>
    </source>
</evidence>
<keyword evidence="1" id="KW-0812">Transmembrane</keyword>
<feature type="transmembrane region" description="Helical" evidence="1">
    <location>
        <begin position="267"/>
        <end position="291"/>
    </location>
</feature>
<evidence type="ECO:0000313" key="2">
    <source>
        <dbReference type="EMBL" id="KAG7360561.1"/>
    </source>
</evidence>
<organism evidence="2 3">
    <name type="scientific">Nitzschia inconspicua</name>
    <dbReference type="NCBI Taxonomy" id="303405"/>
    <lineage>
        <taxon>Eukaryota</taxon>
        <taxon>Sar</taxon>
        <taxon>Stramenopiles</taxon>
        <taxon>Ochrophyta</taxon>
        <taxon>Bacillariophyta</taxon>
        <taxon>Bacillariophyceae</taxon>
        <taxon>Bacillariophycidae</taxon>
        <taxon>Bacillariales</taxon>
        <taxon>Bacillariaceae</taxon>
        <taxon>Nitzschia</taxon>
    </lineage>
</organism>
<dbReference type="AlphaFoldDB" id="A0A9K3LGM9"/>
<feature type="transmembrane region" description="Helical" evidence="1">
    <location>
        <begin position="330"/>
        <end position="351"/>
    </location>
</feature>
<dbReference type="EMBL" id="JAGRRH010000013">
    <property type="protein sequence ID" value="KAG7360561.1"/>
    <property type="molecule type" value="Genomic_DNA"/>
</dbReference>
<reference evidence="2" key="1">
    <citation type="journal article" date="2021" name="Sci. Rep.">
        <title>Diploid genomic architecture of Nitzschia inconspicua, an elite biomass production diatom.</title>
        <authorList>
            <person name="Oliver A."/>
            <person name="Podell S."/>
            <person name="Pinowska A."/>
            <person name="Traller J.C."/>
            <person name="Smith S.R."/>
            <person name="McClure R."/>
            <person name="Beliaev A."/>
            <person name="Bohutskyi P."/>
            <person name="Hill E.A."/>
            <person name="Rabines A."/>
            <person name="Zheng H."/>
            <person name="Allen L.Z."/>
            <person name="Kuo A."/>
            <person name="Grigoriev I.V."/>
            <person name="Allen A.E."/>
            <person name="Hazlebeck D."/>
            <person name="Allen E.E."/>
        </authorList>
    </citation>
    <scope>NUCLEOTIDE SEQUENCE</scope>
    <source>
        <strain evidence="2">Hildebrandi</strain>
    </source>
</reference>
<keyword evidence="1" id="KW-1133">Transmembrane helix</keyword>
<keyword evidence="1" id="KW-0472">Membrane</keyword>
<dbReference type="Proteomes" id="UP000693970">
    <property type="component" value="Unassembled WGS sequence"/>
</dbReference>
<reference evidence="2" key="2">
    <citation type="submission" date="2021-04" db="EMBL/GenBank/DDBJ databases">
        <authorList>
            <person name="Podell S."/>
        </authorList>
    </citation>
    <scope>NUCLEOTIDE SEQUENCE</scope>
    <source>
        <strain evidence="2">Hildebrandi</strain>
    </source>
</reference>
<protein>
    <recommendedName>
        <fullName evidence="4">Transmembrane protein</fullName>
    </recommendedName>
</protein>
<evidence type="ECO:0008006" key="4">
    <source>
        <dbReference type="Google" id="ProtNLM"/>
    </source>
</evidence>
<keyword evidence="3" id="KW-1185">Reference proteome</keyword>
<evidence type="ECO:0000256" key="1">
    <source>
        <dbReference type="SAM" id="Phobius"/>
    </source>
</evidence>
<comment type="caution">
    <text evidence="2">The sequence shown here is derived from an EMBL/GenBank/DDBJ whole genome shotgun (WGS) entry which is preliminary data.</text>
</comment>
<sequence>MTGGQWQQLHPRDVVVAGAEQSSVEVSIRMNPHGSAPSSSDSPAPITVASTDEDSARHYNDIINMSNRTLQITINEQWIEGFQTITEEFQDLIVDLVESLLHPFFMDPDTLIIFSTGLLVLDRFVSVLSSSLDMLVARASVHGSITSVGGASQTILQAIEDLVRDASWGLYFGDKSITKRYNDGAAINNCHSCNNNTLNLDWLFPWVGFYGDNSNMTVDQMEVSVLVTPVIVMAAVGAYFVNTSYFSTFMAPIYSRLMDSHSLTTEVLLALLLLLFGLETVTALSFFLLGYKLLSMHVLSTVGEDGIGDDVYNYSSALNSNDSSSIFDEANIMLVLSTILWLVCVVTSKVVRMALYHSLGD</sequence>
<accession>A0A9K3LGM9</accession>
<gene>
    <name evidence="2" type="ORF">IV203_035660</name>
</gene>
<feature type="transmembrane region" description="Helical" evidence="1">
    <location>
        <begin position="223"/>
        <end position="246"/>
    </location>
</feature>
<name>A0A9K3LGM9_9STRA</name>
<proteinExistence type="predicted"/>